<comment type="caution">
    <text evidence="2">The sequence shown here is derived from an EMBL/GenBank/DDBJ whole genome shotgun (WGS) entry which is preliminary data.</text>
</comment>
<dbReference type="Proteomes" id="UP001207337">
    <property type="component" value="Unassembled WGS sequence"/>
</dbReference>
<reference evidence="2 3" key="1">
    <citation type="submission" date="2021-11" db="EMBL/GenBank/DDBJ databases">
        <title>Aliifidinibius sp. nov., a new bacterium isolated from saline soil.</title>
        <authorList>
            <person name="Galisteo C."/>
            <person name="De La Haba R."/>
            <person name="Sanchez-Porro C."/>
            <person name="Ventosa A."/>
        </authorList>
    </citation>
    <scope>NUCLEOTIDE SEQUENCE [LARGE SCALE GENOMIC DNA]</scope>
    <source>
        <strain evidence="2 3">KACC 190600</strain>
    </source>
</reference>
<keyword evidence="3" id="KW-1185">Reference proteome</keyword>
<evidence type="ECO:0000313" key="2">
    <source>
        <dbReference type="EMBL" id="MCW9711894.1"/>
    </source>
</evidence>
<sequence length="148" mass="17434">MNRLQEKKLKIIGRLERINFPEWDLFDIDAKIDTGAYTSSLHCHHIEPFSKEGRSYVRFNLLDPSHETYNEKLFELPVHATKNIKSSNGTTEQRYIIKTAIRLLDKEFKAELSLADRSEMRYPVLLGRKFINKRFVVDVSKKYLSDNN</sequence>
<dbReference type="Gene3D" id="2.40.70.10">
    <property type="entry name" value="Acid Proteases"/>
    <property type="match status" value="1"/>
</dbReference>
<organism evidence="2 3">
    <name type="scientific">Fodinibius salicampi</name>
    <dbReference type="NCBI Taxonomy" id="1920655"/>
    <lineage>
        <taxon>Bacteria</taxon>
        <taxon>Pseudomonadati</taxon>
        <taxon>Balneolota</taxon>
        <taxon>Balneolia</taxon>
        <taxon>Balneolales</taxon>
        <taxon>Balneolaceae</taxon>
        <taxon>Fodinibius</taxon>
    </lineage>
</organism>
<evidence type="ECO:0000259" key="1">
    <source>
        <dbReference type="Pfam" id="PF05618"/>
    </source>
</evidence>
<dbReference type="InterPro" id="IPR021109">
    <property type="entry name" value="Peptidase_aspartic_dom_sf"/>
</dbReference>
<name>A0ABT3PVK5_9BACT</name>
<proteinExistence type="predicted"/>
<dbReference type="SUPFAM" id="SSF50630">
    <property type="entry name" value="Acid proteases"/>
    <property type="match status" value="1"/>
</dbReference>
<dbReference type="Pfam" id="PF05618">
    <property type="entry name" value="Zn_protease"/>
    <property type="match status" value="1"/>
</dbReference>
<dbReference type="InterPro" id="IPR008503">
    <property type="entry name" value="Asp_endopeptidase"/>
</dbReference>
<evidence type="ECO:0000313" key="3">
    <source>
        <dbReference type="Proteomes" id="UP001207337"/>
    </source>
</evidence>
<dbReference type="PANTHER" id="PTHR38037">
    <property type="entry name" value="ZN_PROTEASE DOMAIN-CONTAINING PROTEIN"/>
    <property type="match status" value="1"/>
</dbReference>
<protein>
    <submittedName>
        <fullName evidence="2">RimK/LysX family protein</fullName>
    </submittedName>
</protein>
<dbReference type="EMBL" id="JAJNDC010000001">
    <property type="protein sequence ID" value="MCW9711894.1"/>
    <property type="molecule type" value="Genomic_DNA"/>
</dbReference>
<gene>
    <name evidence="2" type="ORF">LQ318_03160</name>
</gene>
<dbReference type="PANTHER" id="PTHR38037:SF2">
    <property type="entry name" value="ATP-DEPENDENT ZINC PROTEASE DOMAIN-CONTAINING PROTEIN-RELATED"/>
    <property type="match status" value="1"/>
</dbReference>
<accession>A0ABT3PVK5</accession>
<feature type="domain" description="Retropepsin-like aspartic endopeptidase" evidence="1">
    <location>
        <begin position="11"/>
        <end position="146"/>
    </location>
</feature>